<evidence type="ECO:0000313" key="10">
    <source>
        <dbReference type="Proteomes" id="UP000195570"/>
    </source>
</evidence>
<keyword evidence="7" id="KW-0449">Lipoprotein</keyword>
<dbReference type="InterPro" id="IPR027446">
    <property type="entry name" value="VSG_C_dom_sf"/>
</dbReference>
<dbReference type="RefSeq" id="XP_067083511.1">
    <property type="nucleotide sequence ID" value="XM_067227410.1"/>
</dbReference>
<keyword evidence="10" id="KW-1185">Reference proteome</keyword>
<dbReference type="Proteomes" id="UP000195570">
    <property type="component" value="Unassembled WGS sequence"/>
</dbReference>
<keyword evidence="5" id="KW-0472">Membrane</keyword>
<dbReference type="GO" id="GO:0005886">
    <property type="term" value="C:plasma membrane"/>
    <property type="evidence" value="ECO:0007669"/>
    <property type="project" value="UniProtKB-SubCell"/>
</dbReference>
<evidence type="ECO:0000256" key="6">
    <source>
        <dbReference type="ARBA" id="ARBA00023180"/>
    </source>
</evidence>
<dbReference type="GeneID" id="92378905"/>
<dbReference type="AlphaFoldDB" id="A0A1G4IKQ1"/>
<dbReference type="EMBL" id="CZPT02001987">
    <property type="protein sequence ID" value="SCU73093.1"/>
    <property type="molecule type" value="Genomic_DNA"/>
</dbReference>
<accession>A0A1G4IKQ1</accession>
<evidence type="ECO:0000256" key="2">
    <source>
        <dbReference type="ARBA" id="ARBA00004609"/>
    </source>
</evidence>
<comment type="function">
    <text evidence="1">VSG forms a coat on the surface of the parasite. The trypanosome evades the immune response of the host by expressing a series of antigenically distinct VSGs from an estimated 1000 VSG genes.</text>
</comment>
<dbReference type="VEuPathDB" id="TriTrypDB:TEOVI_000496500"/>
<comment type="caution">
    <text evidence="9">The sequence shown here is derived from an EMBL/GenBank/DDBJ whole genome shotgun (WGS) entry which is preliminary data.</text>
</comment>
<keyword evidence="3" id="KW-1003">Cell membrane</keyword>
<evidence type="ECO:0000256" key="5">
    <source>
        <dbReference type="ARBA" id="ARBA00023136"/>
    </source>
</evidence>
<dbReference type="SUPFAM" id="SSF118251">
    <property type="entry name" value="Variant surface glycoprotein MITAT 1.2, VSG 221, C-terminal domain"/>
    <property type="match status" value="1"/>
</dbReference>
<evidence type="ECO:0000256" key="4">
    <source>
        <dbReference type="ARBA" id="ARBA00022622"/>
    </source>
</evidence>
<sequence length="106" mass="12145">MLGEIEDIEQLEKLQYYYDNELLKTIQSIEKQLDEAQKSKQQQPTEDKEKVCNAAGNDKDKCKELKEKDCVFNKDGKDGEKCTLNEDAKKKVENEAENQAGKDGKT</sequence>
<proteinExistence type="predicted"/>
<organism evidence="9 10">
    <name type="scientific">Trypanosoma equiperdum</name>
    <dbReference type="NCBI Taxonomy" id="5694"/>
    <lineage>
        <taxon>Eukaryota</taxon>
        <taxon>Discoba</taxon>
        <taxon>Euglenozoa</taxon>
        <taxon>Kinetoplastea</taxon>
        <taxon>Metakinetoplastina</taxon>
        <taxon>Trypanosomatida</taxon>
        <taxon>Trypanosomatidae</taxon>
        <taxon>Trypanosoma</taxon>
    </lineage>
</organism>
<dbReference type="SUPFAM" id="SSF58087">
    <property type="entry name" value="Variant surface glycoprotein (N-terminal domain)"/>
    <property type="match status" value="1"/>
</dbReference>
<protein>
    <submittedName>
        <fullName evidence="9">Uncharacterized protein</fullName>
    </submittedName>
</protein>
<comment type="subcellular location">
    <subcellularLocation>
        <location evidence="2">Cell membrane</location>
        <topology evidence="2">Lipid-anchor</topology>
        <topology evidence="2">GPI-anchor</topology>
    </subcellularLocation>
</comment>
<name>A0A1G4IKQ1_TRYEQ</name>
<evidence type="ECO:0000256" key="8">
    <source>
        <dbReference type="SAM" id="MobiDB-lite"/>
    </source>
</evidence>
<reference evidence="9" key="1">
    <citation type="submission" date="2016-09" db="EMBL/GenBank/DDBJ databases">
        <authorList>
            <person name="Hebert L."/>
            <person name="Moumen B."/>
        </authorList>
    </citation>
    <scope>NUCLEOTIDE SEQUENCE [LARGE SCALE GENOMIC DNA]</scope>
    <source>
        <strain evidence="9">OVI</strain>
    </source>
</reference>
<feature type="region of interest" description="Disordered" evidence="8">
    <location>
        <begin position="86"/>
        <end position="106"/>
    </location>
</feature>
<dbReference type="GO" id="GO:0098552">
    <property type="term" value="C:side of membrane"/>
    <property type="evidence" value="ECO:0007669"/>
    <property type="project" value="UniProtKB-KW"/>
</dbReference>
<dbReference type="Gene3D" id="4.10.110.20">
    <property type="entry name" value="Variant surface glycoprotein MITAT 1.2, VSG 221, C-terminal domain"/>
    <property type="match status" value="1"/>
</dbReference>
<keyword evidence="6" id="KW-0325">Glycoprotein</keyword>
<evidence type="ECO:0000256" key="7">
    <source>
        <dbReference type="ARBA" id="ARBA00023288"/>
    </source>
</evidence>
<evidence type="ECO:0000256" key="3">
    <source>
        <dbReference type="ARBA" id="ARBA00022475"/>
    </source>
</evidence>
<keyword evidence="4" id="KW-0336">GPI-anchor</keyword>
<gene>
    <name evidence="9" type="ORF">TEOVI_000496500</name>
</gene>
<evidence type="ECO:0000256" key="1">
    <source>
        <dbReference type="ARBA" id="ARBA00002523"/>
    </source>
</evidence>
<evidence type="ECO:0000313" key="9">
    <source>
        <dbReference type="EMBL" id="SCU73093.1"/>
    </source>
</evidence>